<dbReference type="RefSeq" id="WP_164600903.1">
    <property type="nucleotide sequence ID" value="NZ_BAAAHK010000008.1"/>
</dbReference>
<dbReference type="InterPro" id="IPR010879">
    <property type="entry name" value="DUF1508"/>
</dbReference>
<organism evidence="2 3">
    <name type="scientific">Kribbella koreensis</name>
    <dbReference type="NCBI Taxonomy" id="57909"/>
    <lineage>
        <taxon>Bacteria</taxon>
        <taxon>Bacillati</taxon>
        <taxon>Actinomycetota</taxon>
        <taxon>Actinomycetes</taxon>
        <taxon>Propionibacteriales</taxon>
        <taxon>Kribbellaceae</taxon>
        <taxon>Kribbella</taxon>
    </lineage>
</organism>
<sequence>MAAKFEVYKDARGEYRFRLKAPNGQIIASSEGYKSKDSALNGVASVKKNAADAIVDDQS</sequence>
<dbReference type="InterPro" id="IPR036913">
    <property type="entry name" value="YegP-like_sf"/>
</dbReference>
<dbReference type="PANTHER" id="PTHR40606">
    <property type="match status" value="1"/>
</dbReference>
<evidence type="ECO:0000313" key="2">
    <source>
        <dbReference type="EMBL" id="GAA0944978.1"/>
    </source>
</evidence>
<dbReference type="Gene3D" id="3.30.160.160">
    <property type="entry name" value="YegP-like"/>
    <property type="match status" value="1"/>
</dbReference>
<feature type="domain" description="DUF1508" evidence="1">
    <location>
        <begin position="10"/>
        <end position="57"/>
    </location>
</feature>
<dbReference type="EMBL" id="BAAAHK010000008">
    <property type="protein sequence ID" value="GAA0944978.1"/>
    <property type="molecule type" value="Genomic_DNA"/>
</dbReference>
<dbReference type="Pfam" id="PF07411">
    <property type="entry name" value="DUF1508"/>
    <property type="match status" value="1"/>
</dbReference>
<name>A0ABN1QNM9_9ACTN</name>
<evidence type="ECO:0000313" key="3">
    <source>
        <dbReference type="Proteomes" id="UP001500542"/>
    </source>
</evidence>
<comment type="caution">
    <text evidence="2">The sequence shown here is derived from an EMBL/GenBank/DDBJ whole genome shotgun (WGS) entry which is preliminary data.</text>
</comment>
<dbReference type="SUPFAM" id="SSF160113">
    <property type="entry name" value="YegP-like"/>
    <property type="match status" value="1"/>
</dbReference>
<evidence type="ECO:0000259" key="1">
    <source>
        <dbReference type="Pfam" id="PF07411"/>
    </source>
</evidence>
<dbReference type="PANTHER" id="PTHR40606:SF1">
    <property type="entry name" value="UPF0339 PROTEIN YEGP"/>
    <property type="match status" value="1"/>
</dbReference>
<keyword evidence="3" id="KW-1185">Reference proteome</keyword>
<dbReference type="Proteomes" id="UP001500542">
    <property type="component" value="Unassembled WGS sequence"/>
</dbReference>
<protein>
    <submittedName>
        <fullName evidence="2">YegP family protein</fullName>
    </submittedName>
</protein>
<dbReference type="InterPro" id="IPR051141">
    <property type="entry name" value="UPF0339_domain"/>
</dbReference>
<gene>
    <name evidence="2" type="ORF">GCM10009554_39520</name>
</gene>
<accession>A0ABN1QNM9</accession>
<reference evidence="2 3" key="1">
    <citation type="journal article" date="2019" name="Int. J. Syst. Evol. Microbiol.">
        <title>The Global Catalogue of Microorganisms (GCM) 10K type strain sequencing project: providing services to taxonomists for standard genome sequencing and annotation.</title>
        <authorList>
            <consortium name="The Broad Institute Genomics Platform"/>
            <consortium name="The Broad Institute Genome Sequencing Center for Infectious Disease"/>
            <person name="Wu L."/>
            <person name="Ma J."/>
        </authorList>
    </citation>
    <scope>NUCLEOTIDE SEQUENCE [LARGE SCALE GENOMIC DNA]</scope>
    <source>
        <strain evidence="2 3">JCM 10977</strain>
    </source>
</reference>
<proteinExistence type="predicted"/>